<reference evidence="3 4" key="1">
    <citation type="submission" date="2020-08" db="EMBL/GenBank/DDBJ databases">
        <authorList>
            <person name="Seo M.-J."/>
        </authorList>
    </citation>
    <scope>NUCLEOTIDE SEQUENCE [LARGE SCALE GENOMIC DNA]</scope>
    <source>
        <strain evidence="3 4">MBLA0160</strain>
    </source>
</reference>
<feature type="transmembrane region" description="Helical" evidence="1">
    <location>
        <begin position="284"/>
        <end position="308"/>
    </location>
</feature>
<dbReference type="Pfam" id="PF26514">
    <property type="entry name" value="DUF8173"/>
    <property type="match status" value="1"/>
</dbReference>
<keyword evidence="1" id="KW-1133">Transmembrane helix</keyword>
<gene>
    <name evidence="3" type="ORF">H5V44_07545</name>
</gene>
<evidence type="ECO:0000313" key="3">
    <source>
        <dbReference type="EMBL" id="MBB6646141.1"/>
    </source>
</evidence>
<feature type="transmembrane region" description="Helical" evidence="1">
    <location>
        <begin position="212"/>
        <end position="233"/>
    </location>
</feature>
<feature type="domain" description="DUF8173" evidence="2">
    <location>
        <begin position="207"/>
        <end position="355"/>
    </location>
</feature>
<dbReference type="Proteomes" id="UP000546257">
    <property type="component" value="Unassembled WGS sequence"/>
</dbReference>
<evidence type="ECO:0000256" key="1">
    <source>
        <dbReference type="SAM" id="Phobius"/>
    </source>
</evidence>
<evidence type="ECO:0000313" key="4">
    <source>
        <dbReference type="Proteomes" id="UP000546257"/>
    </source>
</evidence>
<keyword evidence="1" id="KW-0812">Transmembrane</keyword>
<dbReference type="Pfam" id="PF04519">
    <property type="entry name" value="Bactofilin"/>
    <property type="match status" value="1"/>
</dbReference>
<dbReference type="RefSeq" id="WP_185192496.1">
    <property type="nucleotide sequence ID" value="NZ_JACKXD010000002.1"/>
</dbReference>
<proteinExistence type="predicted"/>
<organism evidence="3 4">
    <name type="scientific">Halobellus ruber</name>
    <dbReference type="NCBI Taxonomy" id="2761102"/>
    <lineage>
        <taxon>Archaea</taxon>
        <taxon>Methanobacteriati</taxon>
        <taxon>Methanobacteriota</taxon>
        <taxon>Stenosarchaea group</taxon>
        <taxon>Halobacteria</taxon>
        <taxon>Halobacteriales</taxon>
        <taxon>Haloferacaceae</taxon>
        <taxon>Halobellus</taxon>
    </lineage>
</organism>
<feature type="transmembrane region" description="Helical" evidence="1">
    <location>
        <begin position="254"/>
        <end position="278"/>
    </location>
</feature>
<protein>
    <submittedName>
        <fullName evidence="3">Polymer-forming cytoskeletal protein</fullName>
    </submittedName>
</protein>
<sequence>MPRQQRRVVVALLAVLVVLGGLPTVAVAQQSGTDGPASETSGAVVRIDENETFDGSLDATAGAVVVAGTVDGDVSARAGSVLVTETGRVTGDLEAAAGSVILEGTVDGDIVVSAAALEFREGATIGGALDAGVANARLAGSVGSDAAVDATTLTVTPTATVDGSLTYRSEDATIADGAAISGEVTRDEDLEVASPGAFGGGSGPDLPSIPPWVGAVYSALSSLLLGVILLLAMPNFGGRVAEVGTTRPLRSGGIGLLTLVGTPVALLILFVTIVGIPLSFVGVLVFGAVLLAASVYGAFVTGTWLLSLGDYRNRWAALVAGVAAVAVLGRIPIVGGLAQFAVLLLGLGALAAALYELRGADDGADAEDVGADQATLAE</sequence>
<dbReference type="InterPro" id="IPR058486">
    <property type="entry name" value="DUF8173"/>
</dbReference>
<dbReference type="EMBL" id="JACKXD010000002">
    <property type="protein sequence ID" value="MBB6646141.1"/>
    <property type="molecule type" value="Genomic_DNA"/>
</dbReference>
<feature type="transmembrane region" description="Helical" evidence="1">
    <location>
        <begin position="337"/>
        <end position="355"/>
    </location>
</feature>
<accession>A0A7J9SM84</accession>
<comment type="caution">
    <text evidence="3">The sequence shown here is derived from an EMBL/GenBank/DDBJ whole genome shotgun (WGS) entry which is preliminary data.</text>
</comment>
<feature type="transmembrane region" description="Helical" evidence="1">
    <location>
        <begin position="315"/>
        <end position="331"/>
    </location>
</feature>
<dbReference type="InterPro" id="IPR007607">
    <property type="entry name" value="BacA/B"/>
</dbReference>
<name>A0A7J9SM84_9EURY</name>
<keyword evidence="1" id="KW-0472">Membrane</keyword>
<dbReference type="AlphaFoldDB" id="A0A7J9SM84"/>
<keyword evidence="4" id="KW-1185">Reference proteome</keyword>
<evidence type="ECO:0000259" key="2">
    <source>
        <dbReference type="Pfam" id="PF26514"/>
    </source>
</evidence>